<accession>A0ABW5M666</accession>
<evidence type="ECO:0000259" key="2">
    <source>
        <dbReference type="PROSITE" id="PS50156"/>
    </source>
</evidence>
<name>A0ABW5M666_9BACT</name>
<feature type="transmembrane region" description="Helical" evidence="1">
    <location>
        <begin position="1000"/>
        <end position="1026"/>
    </location>
</feature>
<dbReference type="InterPro" id="IPR000731">
    <property type="entry name" value="SSD"/>
</dbReference>
<keyword evidence="1" id="KW-1133">Transmembrane helix</keyword>
<dbReference type="EMBL" id="JBHULN010000008">
    <property type="protein sequence ID" value="MFD2571826.1"/>
    <property type="molecule type" value="Genomic_DNA"/>
</dbReference>
<dbReference type="Gene3D" id="3.30.70.1430">
    <property type="entry name" value="Multidrug efflux transporter AcrB pore domain"/>
    <property type="match status" value="2"/>
</dbReference>
<feature type="domain" description="SSD" evidence="2">
    <location>
        <begin position="364"/>
        <end position="498"/>
    </location>
</feature>
<feature type="transmembrane region" description="Helical" evidence="1">
    <location>
        <begin position="391"/>
        <end position="412"/>
    </location>
</feature>
<reference evidence="4" key="1">
    <citation type="journal article" date="2019" name="Int. J. Syst. Evol. Microbiol.">
        <title>The Global Catalogue of Microorganisms (GCM) 10K type strain sequencing project: providing services to taxonomists for standard genome sequencing and annotation.</title>
        <authorList>
            <consortium name="The Broad Institute Genomics Platform"/>
            <consortium name="The Broad Institute Genome Sequencing Center for Infectious Disease"/>
            <person name="Wu L."/>
            <person name="Ma J."/>
        </authorList>
    </citation>
    <scope>NUCLEOTIDE SEQUENCE [LARGE SCALE GENOMIC DNA]</scope>
    <source>
        <strain evidence="4">KCTC 42805</strain>
    </source>
</reference>
<dbReference type="SUPFAM" id="SSF82866">
    <property type="entry name" value="Multidrug efflux transporter AcrB transmembrane domain"/>
    <property type="match status" value="2"/>
</dbReference>
<dbReference type="RefSeq" id="WP_381523702.1">
    <property type="nucleotide sequence ID" value="NZ_JBHULN010000008.1"/>
</dbReference>
<feature type="transmembrane region" description="Helical" evidence="1">
    <location>
        <begin position="12"/>
        <end position="29"/>
    </location>
</feature>
<dbReference type="InterPro" id="IPR027463">
    <property type="entry name" value="AcrB_DN_DC_subdom"/>
</dbReference>
<sequence>MSVSEIAVKRPLLVTTIFIVLILFGALSYQQLSYNLLPKFEANVISVVTTYRGASADEVETNVTKRIEEALSALEGLDRMTSTSQEGASSVIIQLKNGVNTTLAQQDAQRKIEQIINLLPDEADRPILNKFSTDEIPVLRMGVTAKMSPTALYDLIDNDIKPQLSNVSGVGQVNVIGGNEREIQVNVNTEKLRGYGLSIAQVSQAINAANASYPAGQLETRESQYSIRFDASVQTVNRLRDLIIAQRTDGSRNAGSQVLLKDVAEVVDATTKPTAINHINAQPSIGLQIQKQSDANAVSVSQQAQVKIAQLEKQYSNVGLKFNIASDQSIYTLASAHAVVEDMGLAVLIVSLVMLLFLHSFRSALFVLVALPSSMIPTFALMYLMGFSLNLMTLMALSLVVGILVDDSIVVLENINRHLEMDGPTGRKDRRQAALDGRSEIGFTALAITLVDVVVFVPLAMTGGLIGNILREFALVVVFSTLMSLLVSFTLTPLLASRFGKIEVLNPETLWGKLNLGFERFLDRLTDAYGRILTWVLGHKRWVFLGVIVLLVGSIALVPAGFIGGAFMPQSDQAEMSVQIELAPTASIYQTNTTAQRAEQIIMKHPEVTNVFTNVGYSSNGIATSSNSNLADINVKLIDKKQRKLSTEEFGQILKQEVSQIPGVKVTVSPVGIVGASQAPIMIAVKGTNLADIRKAAALVKQVTASVPGTQDVKYSVKDPKPEVTVNLNRERMAQLGINASEVGLALQNAFRGNDQSKFKQNGNEYDILVSLDRFDRTSAQDVSRLTFVNNQGKTFELSQFATVQEQVGESVLERIDRLSSITVNAQVVGRPVGTVGADIQAKMAQEKLPDGVSIQYLGQLQQQSDAFGSLGLALMIAILLVYFIMVALYESVVYPFVVLFSIPVALIGALLALALTMESLTVFSIVGMIMLLGLVAKNAILIVDFANQLKAEGHDVIHALIEAGKERLRPILMTTLAMILGMLPIALASGAGAETKNGMAWVIIGGLTSSLLLTLLVVPSMYLVVDRLIARFAKKKVTPKKPQELEVAKAIS</sequence>
<feature type="transmembrane region" description="Helical" evidence="1">
    <location>
        <begin position="542"/>
        <end position="568"/>
    </location>
</feature>
<comment type="caution">
    <text evidence="3">The sequence shown here is derived from an EMBL/GenBank/DDBJ whole genome shotgun (WGS) entry which is preliminary data.</text>
</comment>
<evidence type="ECO:0000313" key="3">
    <source>
        <dbReference type="EMBL" id="MFD2571826.1"/>
    </source>
</evidence>
<proteinExistence type="predicted"/>
<organism evidence="3 4">
    <name type="scientific">Spirosoma soli</name>
    <dbReference type="NCBI Taxonomy" id="1770529"/>
    <lineage>
        <taxon>Bacteria</taxon>
        <taxon>Pseudomonadati</taxon>
        <taxon>Bacteroidota</taxon>
        <taxon>Cytophagia</taxon>
        <taxon>Cytophagales</taxon>
        <taxon>Cytophagaceae</taxon>
        <taxon>Spirosoma</taxon>
    </lineage>
</organism>
<dbReference type="Gene3D" id="3.30.2090.10">
    <property type="entry name" value="Multidrug efflux transporter AcrB TolC docking domain, DN and DC subdomains"/>
    <property type="match status" value="2"/>
</dbReference>
<dbReference type="PANTHER" id="PTHR32063:SF0">
    <property type="entry name" value="SWARMING MOTILITY PROTEIN SWRC"/>
    <property type="match status" value="1"/>
</dbReference>
<keyword evidence="1" id="KW-0472">Membrane</keyword>
<dbReference type="SUPFAM" id="SSF82714">
    <property type="entry name" value="Multidrug efflux transporter AcrB TolC docking domain, DN and DC subdomains"/>
    <property type="match status" value="2"/>
</dbReference>
<gene>
    <name evidence="3" type="ORF">ACFSUS_14375</name>
</gene>
<feature type="transmembrane region" description="Helical" evidence="1">
    <location>
        <begin position="338"/>
        <end position="358"/>
    </location>
</feature>
<feature type="transmembrane region" description="Helical" evidence="1">
    <location>
        <begin position="365"/>
        <end position="385"/>
    </location>
</feature>
<dbReference type="Gene3D" id="1.20.1640.10">
    <property type="entry name" value="Multidrug efflux transporter AcrB transmembrane domain"/>
    <property type="match status" value="2"/>
</dbReference>
<dbReference type="SUPFAM" id="SSF82693">
    <property type="entry name" value="Multidrug efflux transporter AcrB pore domain, PN1, PN2, PC1 and PC2 subdomains"/>
    <property type="match status" value="3"/>
</dbReference>
<dbReference type="Proteomes" id="UP001597469">
    <property type="component" value="Unassembled WGS sequence"/>
</dbReference>
<dbReference type="Gene3D" id="3.30.70.1440">
    <property type="entry name" value="Multidrug efflux transporter AcrB pore domain"/>
    <property type="match status" value="1"/>
</dbReference>
<evidence type="ECO:0000313" key="4">
    <source>
        <dbReference type="Proteomes" id="UP001597469"/>
    </source>
</evidence>
<dbReference type="Pfam" id="PF00873">
    <property type="entry name" value="ACR_tran"/>
    <property type="match status" value="1"/>
</dbReference>
<keyword evidence="4" id="KW-1185">Reference proteome</keyword>
<keyword evidence="1" id="KW-0812">Transmembrane</keyword>
<feature type="transmembrane region" description="Helical" evidence="1">
    <location>
        <begin position="867"/>
        <end position="890"/>
    </location>
</feature>
<feature type="transmembrane region" description="Helical" evidence="1">
    <location>
        <begin position="972"/>
        <end position="994"/>
    </location>
</feature>
<dbReference type="InterPro" id="IPR001036">
    <property type="entry name" value="Acrflvin-R"/>
</dbReference>
<dbReference type="PROSITE" id="PS50156">
    <property type="entry name" value="SSD"/>
    <property type="match status" value="1"/>
</dbReference>
<dbReference type="PRINTS" id="PR00702">
    <property type="entry name" value="ACRIFLAVINRP"/>
</dbReference>
<feature type="transmembrane region" description="Helical" evidence="1">
    <location>
        <begin position="923"/>
        <end position="944"/>
    </location>
</feature>
<feature type="transmembrane region" description="Helical" evidence="1">
    <location>
        <begin position="897"/>
        <end position="917"/>
    </location>
</feature>
<feature type="transmembrane region" description="Helical" evidence="1">
    <location>
        <begin position="441"/>
        <end position="461"/>
    </location>
</feature>
<dbReference type="PANTHER" id="PTHR32063">
    <property type="match status" value="1"/>
</dbReference>
<feature type="transmembrane region" description="Helical" evidence="1">
    <location>
        <begin position="473"/>
        <end position="496"/>
    </location>
</feature>
<dbReference type="Gene3D" id="3.30.70.1320">
    <property type="entry name" value="Multidrug efflux transporter AcrB pore domain like"/>
    <property type="match status" value="1"/>
</dbReference>
<evidence type="ECO:0000256" key="1">
    <source>
        <dbReference type="SAM" id="Phobius"/>
    </source>
</evidence>
<protein>
    <submittedName>
        <fullName evidence="3">Efflux RND transporter permease subunit</fullName>
    </submittedName>
</protein>